<evidence type="ECO:0000313" key="2">
    <source>
        <dbReference type="EMBL" id="PPS08137.1"/>
    </source>
</evidence>
<keyword evidence="1" id="KW-0472">Membrane</keyword>
<name>A0A2P5XXS0_GOSBA</name>
<organism evidence="2 3">
    <name type="scientific">Gossypium barbadense</name>
    <name type="common">Sea Island cotton</name>
    <name type="synonym">Hibiscus barbadensis</name>
    <dbReference type="NCBI Taxonomy" id="3634"/>
    <lineage>
        <taxon>Eukaryota</taxon>
        <taxon>Viridiplantae</taxon>
        <taxon>Streptophyta</taxon>
        <taxon>Embryophyta</taxon>
        <taxon>Tracheophyta</taxon>
        <taxon>Spermatophyta</taxon>
        <taxon>Magnoliopsida</taxon>
        <taxon>eudicotyledons</taxon>
        <taxon>Gunneridae</taxon>
        <taxon>Pentapetalae</taxon>
        <taxon>rosids</taxon>
        <taxon>malvids</taxon>
        <taxon>Malvales</taxon>
        <taxon>Malvaceae</taxon>
        <taxon>Malvoideae</taxon>
        <taxon>Gossypium</taxon>
    </lineage>
</organism>
<feature type="transmembrane region" description="Helical" evidence="1">
    <location>
        <begin position="68"/>
        <end position="87"/>
    </location>
</feature>
<sequence length="293" mass="33270">MAFEPLVWYCQPLQNAAWTKLVDGAFGAYTPCAIGSAGYCTIEPILRLLMGSSIFNLDGTTGLAPYEVTSLIIEATTWCSVLFMIGLETKSYIREFRWYVRFGVVYVLVGDAVLLNLILPVKDLHNSYALYLTISTVFCQVLFGILLLVYFPSLHLSPGYCLIESDSLDDEKYEPLSGGEQICPERQASIISRIFFRWITPLMQQGYKRPITERDVWKLDTWDQTKILIQKFHRCWDKEAKRSKPWLLRALNSSLGGRLVNYVVTLFPSFIIVVLVGGCFQGNEHAIRISHGN</sequence>
<feature type="transmembrane region" description="Helical" evidence="1">
    <location>
        <begin position="130"/>
        <end position="151"/>
    </location>
</feature>
<evidence type="ECO:0000256" key="1">
    <source>
        <dbReference type="SAM" id="Phobius"/>
    </source>
</evidence>
<gene>
    <name evidence="2" type="ORF">GOBAR_AA12506</name>
</gene>
<keyword evidence="1" id="KW-1133">Transmembrane helix</keyword>
<evidence type="ECO:0000313" key="3">
    <source>
        <dbReference type="Proteomes" id="UP000239757"/>
    </source>
</evidence>
<dbReference type="EMBL" id="KZ664055">
    <property type="protein sequence ID" value="PPS08137.1"/>
    <property type="molecule type" value="Genomic_DNA"/>
</dbReference>
<dbReference type="OrthoDB" id="1922901at2759"/>
<feature type="transmembrane region" description="Helical" evidence="1">
    <location>
        <begin position="99"/>
        <end position="118"/>
    </location>
</feature>
<dbReference type="Proteomes" id="UP000239757">
    <property type="component" value="Unassembled WGS sequence"/>
</dbReference>
<protein>
    <submittedName>
        <fullName evidence="2">Uncharacterized protein</fullName>
    </submittedName>
</protein>
<keyword evidence="1" id="KW-0812">Transmembrane</keyword>
<feature type="transmembrane region" description="Helical" evidence="1">
    <location>
        <begin position="259"/>
        <end position="278"/>
    </location>
</feature>
<proteinExistence type="predicted"/>
<dbReference type="AlphaFoldDB" id="A0A2P5XXS0"/>
<reference evidence="2 3" key="1">
    <citation type="submission" date="2015-01" db="EMBL/GenBank/DDBJ databases">
        <title>Genome of allotetraploid Gossypium barbadense reveals genomic plasticity and fiber elongation in cotton evolution.</title>
        <authorList>
            <person name="Chen X."/>
            <person name="Liu X."/>
            <person name="Zhao B."/>
            <person name="Zheng H."/>
            <person name="Hu Y."/>
            <person name="Lu G."/>
            <person name="Yang C."/>
            <person name="Chen J."/>
            <person name="Shan C."/>
            <person name="Zhang L."/>
            <person name="Zhou Y."/>
            <person name="Wang L."/>
            <person name="Guo W."/>
            <person name="Bai Y."/>
            <person name="Ruan J."/>
            <person name="Shangguan X."/>
            <person name="Mao Y."/>
            <person name="Jiang J."/>
            <person name="Zhu Y."/>
            <person name="Lei J."/>
            <person name="Kang H."/>
            <person name="Chen S."/>
            <person name="He X."/>
            <person name="Wang R."/>
            <person name="Wang Y."/>
            <person name="Chen J."/>
            <person name="Wang L."/>
            <person name="Yu S."/>
            <person name="Wang B."/>
            <person name="Wei J."/>
            <person name="Song S."/>
            <person name="Lu X."/>
            <person name="Gao Z."/>
            <person name="Gu W."/>
            <person name="Deng X."/>
            <person name="Ma D."/>
            <person name="Wang S."/>
            <person name="Liang W."/>
            <person name="Fang L."/>
            <person name="Cai C."/>
            <person name="Zhu X."/>
            <person name="Zhou B."/>
            <person name="Zhang Y."/>
            <person name="Chen Z."/>
            <person name="Xu S."/>
            <person name="Zhu R."/>
            <person name="Wang S."/>
            <person name="Zhang T."/>
            <person name="Zhao G."/>
        </authorList>
    </citation>
    <scope>NUCLEOTIDE SEQUENCE [LARGE SCALE GENOMIC DNA]</scope>
    <source>
        <strain evidence="3">cv. Xinhai21</strain>
        <tissue evidence="2">Leaf</tissue>
    </source>
</reference>
<accession>A0A2P5XXS0</accession>